<dbReference type="AlphaFoldDB" id="A0A0A9AUP6"/>
<dbReference type="EMBL" id="GBRH01247068">
    <property type="protein sequence ID" value="JAD50827.1"/>
    <property type="molecule type" value="Transcribed_RNA"/>
</dbReference>
<reference evidence="1" key="1">
    <citation type="submission" date="2014-09" db="EMBL/GenBank/DDBJ databases">
        <authorList>
            <person name="Magalhaes I.L.F."/>
            <person name="Oliveira U."/>
            <person name="Santos F.R."/>
            <person name="Vidigal T.H.D.A."/>
            <person name="Brescovit A.D."/>
            <person name="Santos A.J."/>
        </authorList>
    </citation>
    <scope>NUCLEOTIDE SEQUENCE</scope>
    <source>
        <tissue evidence="1">Shoot tissue taken approximately 20 cm above the soil surface</tissue>
    </source>
</reference>
<sequence>MDFFLRILLHVHLLLLISRVG</sequence>
<name>A0A0A9AUP6_ARUDO</name>
<accession>A0A0A9AUP6</accession>
<protein>
    <submittedName>
        <fullName evidence="1">Uncharacterized protein</fullName>
    </submittedName>
</protein>
<reference evidence="1" key="2">
    <citation type="journal article" date="2015" name="Data Brief">
        <title>Shoot transcriptome of the giant reed, Arundo donax.</title>
        <authorList>
            <person name="Barrero R.A."/>
            <person name="Guerrero F.D."/>
            <person name="Moolhuijzen P."/>
            <person name="Goolsby J.A."/>
            <person name="Tidwell J."/>
            <person name="Bellgard S.E."/>
            <person name="Bellgard M.I."/>
        </authorList>
    </citation>
    <scope>NUCLEOTIDE SEQUENCE</scope>
    <source>
        <tissue evidence="1">Shoot tissue taken approximately 20 cm above the soil surface</tissue>
    </source>
</reference>
<organism evidence="1">
    <name type="scientific">Arundo donax</name>
    <name type="common">Giant reed</name>
    <name type="synonym">Donax arundinaceus</name>
    <dbReference type="NCBI Taxonomy" id="35708"/>
    <lineage>
        <taxon>Eukaryota</taxon>
        <taxon>Viridiplantae</taxon>
        <taxon>Streptophyta</taxon>
        <taxon>Embryophyta</taxon>
        <taxon>Tracheophyta</taxon>
        <taxon>Spermatophyta</taxon>
        <taxon>Magnoliopsida</taxon>
        <taxon>Liliopsida</taxon>
        <taxon>Poales</taxon>
        <taxon>Poaceae</taxon>
        <taxon>PACMAD clade</taxon>
        <taxon>Arundinoideae</taxon>
        <taxon>Arundineae</taxon>
        <taxon>Arundo</taxon>
    </lineage>
</organism>
<evidence type="ECO:0000313" key="1">
    <source>
        <dbReference type="EMBL" id="JAD50827.1"/>
    </source>
</evidence>
<proteinExistence type="predicted"/>